<feature type="compositionally biased region" description="Low complexity" evidence="2">
    <location>
        <begin position="187"/>
        <end position="198"/>
    </location>
</feature>
<organism evidence="3 4">
    <name type="scientific">Aspergillus keveii</name>
    <dbReference type="NCBI Taxonomy" id="714993"/>
    <lineage>
        <taxon>Eukaryota</taxon>
        <taxon>Fungi</taxon>
        <taxon>Dikarya</taxon>
        <taxon>Ascomycota</taxon>
        <taxon>Pezizomycotina</taxon>
        <taxon>Eurotiomycetes</taxon>
        <taxon>Eurotiomycetidae</taxon>
        <taxon>Eurotiales</taxon>
        <taxon>Aspergillaceae</taxon>
        <taxon>Aspergillus</taxon>
        <taxon>Aspergillus subgen. Nidulantes</taxon>
    </lineage>
</organism>
<feature type="region of interest" description="Disordered" evidence="2">
    <location>
        <begin position="328"/>
        <end position="369"/>
    </location>
</feature>
<evidence type="ECO:0000256" key="2">
    <source>
        <dbReference type="SAM" id="MobiDB-lite"/>
    </source>
</evidence>
<keyword evidence="4" id="KW-1185">Reference proteome</keyword>
<reference evidence="3 4" key="1">
    <citation type="submission" date="2024-07" db="EMBL/GenBank/DDBJ databases">
        <title>Section-level genome sequencing and comparative genomics of Aspergillus sections Usti and Cavernicolus.</title>
        <authorList>
            <consortium name="Lawrence Berkeley National Laboratory"/>
            <person name="Nybo J.L."/>
            <person name="Vesth T.C."/>
            <person name="Theobald S."/>
            <person name="Frisvad J.C."/>
            <person name="Larsen T.O."/>
            <person name="Kjaerboelling I."/>
            <person name="Rothschild-Mancinelli K."/>
            <person name="Lyhne E.K."/>
            <person name="Kogle M.E."/>
            <person name="Barry K."/>
            <person name="Clum A."/>
            <person name="Na H."/>
            <person name="Ledsgaard L."/>
            <person name="Lin J."/>
            <person name="Lipzen A."/>
            <person name="Kuo A."/>
            <person name="Riley R."/>
            <person name="Mondo S."/>
            <person name="Labutti K."/>
            <person name="Haridas S."/>
            <person name="Pangalinan J."/>
            <person name="Salamov A.A."/>
            <person name="Simmons B.A."/>
            <person name="Magnuson J.K."/>
            <person name="Chen J."/>
            <person name="Drula E."/>
            <person name="Henrissat B."/>
            <person name="Wiebenga A."/>
            <person name="Lubbers R.J."/>
            <person name="Gomes A.C."/>
            <person name="Makela M.R."/>
            <person name="Stajich J."/>
            <person name="Grigoriev I.V."/>
            <person name="Mortensen U.H."/>
            <person name="De Vries R.P."/>
            <person name="Baker S.E."/>
            <person name="Andersen M.R."/>
        </authorList>
    </citation>
    <scope>NUCLEOTIDE SEQUENCE [LARGE SCALE GENOMIC DNA]</scope>
    <source>
        <strain evidence="3 4">CBS 209.92</strain>
    </source>
</reference>
<feature type="compositionally biased region" description="Pro residues" evidence="2">
    <location>
        <begin position="336"/>
        <end position="348"/>
    </location>
</feature>
<gene>
    <name evidence="3" type="ORF">BJX66DRAFT_240995</name>
</gene>
<dbReference type="EMBL" id="JBFTWV010000007">
    <property type="protein sequence ID" value="KAL2799459.1"/>
    <property type="molecule type" value="Genomic_DNA"/>
</dbReference>
<keyword evidence="1" id="KW-0175">Coiled coil</keyword>
<protein>
    <submittedName>
        <fullName evidence="3">Uncharacterized protein</fullName>
    </submittedName>
</protein>
<accession>A0ABR4GK80</accession>
<feature type="region of interest" description="Disordered" evidence="2">
    <location>
        <begin position="259"/>
        <end position="291"/>
    </location>
</feature>
<proteinExistence type="predicted"/>
<feature type="compositionally biased region" description="Polar residues" evidence="2">
    <location>
        <begin position="261"/>
        <end position="271"/>
    </location>
</feature>
<feature type="region of interest" description="Disordered" evidence="2">
    <location>
        <begin position="72"/>
        <end position="242"/>
    </location>
</feature>
<feature type="compositionally biased region" description="Basic and acidic residues" evidence="2">
    <location>
        <begin position="228"/>
        <end position="239"/>
    </location>
</feature>
<evidence type="ECO:0000313" key="4">
    <source>
        <dbReference type="Proteomes" id="UP001610563"/>
    </source>
</evidence>
<sequence length="465" mass="51358">MAIKRSESPAATASGGELWNPEDAHRLLELRVLHAELTWEQFHKLGFFPGRTLHSLRRKHDKLTAKAARARQLSKASYRASTGSVPVKRPLPNTAPYPARSVKRSRSETRGMGSRTRLGNSSKAIGYRESSLRSFSSIESADERRNDADGYGGDIDFDGSTRRLRRGLRSQGTDSDYEEPPQDVTRPESTSTPTTTRPQPASGAPSRSNSRHGSRVTTPSHNKVPSQADHEPNGPEHNRAPQGVDLISLTKPAPTLPLMRLQSNPQQSPRNHSLPPMARLIHNPTRPQPSISVQLSPLQTIRPSPLSKTTPSLSISEGRFATVQSCPPATLASPAQRPPASRPPPEKIPSPNRIPAQDQQNTRERSVSPARFLRDAAATLLQRADVLEQQKAPEANKRAELEAENTRLRKQVEELVGAVKKGETELEQLRKEMEDKIAVLNKNVGVLQEELEKYGKLKDVLKTLI</sequence>
<comment type="caution">
    <text evidence="3">The sequence shown here is derived from an EMBL/GenBank/DDBJ whole genome shotgun (WGS) entry which is preliminary data.</text>
</comment>
<feature type="coiled-coil region" evidence="1">
    <location>
        <begin position="370"/>
        <end position="450"/>
    </location>
</feature>
<evidence type="ECO:0000313" key="3">
    <source>
        <dbReference type="EMBL" id="KAL2799459.1"/>
    </source>
</evidence>
<name>A0ABR4GK80_9EURO</name>
<evidence type="ECO:0000256" key="1">
    <source>
        <dbReference type="SAM" id="Coils"/>
    </source>
</evidence>
<feature type="compositionally biased region" description="Polar residues" evidence="2">
    <location>
        <begin position="215"/>
        <end position="225"/>
    </location>
</feature>
<feature type="compositionally biased region" description="Low complexity" evidence="2">
    <location>
        <begin position="128"/>
        <end position="139"/>
    </location>
</feature>
<dbReference type="Proteomes" id="UP001610563">
    <property type="component" value="Unassembled WGS sequence"/>
</dbReference>